<comment type="catalytic activity">
    <reaction evidence="19">
        <text>10-formyltetrahydrofolyl-(gamma-L-Glu)(n) + L-glutamate + ATP = 10-formyltetrahydrofolyl-(gamma-L-Glu)(n+1) + ADP + phosphate + H(+)</text>
        <dbReference type="Rhea" id="RHEA:51904"/>
        <dbReference type="Rhea" id="RHEA-COMP:13088"/>
        <dbReference type="Rhea" id="RHEA-COMP:14300"/>
        <dbReference type="ChEBI" id="CHEBI:15378"/>
        <dbReference type="ChEBI" id="CHEBI:29985"/>
        <dbReference type="ChEBI" id="CHEBI:30616"/>
        <dbReference type="ChEBI" id="CHEBI:43474"/>
        <dbReference type="ChEBI" id="CHEBI:134413"/>
        <dbReference type="ChEBI" id="CHEBI:456216"/>
        <dbReference type="EC" id="6.3.2.17"/>
    </reaction>
</comment>
<dbReference type="PROSITE" id="PS01012">
    <property type="entry name" value="FOLYLPOLYGLU_SYNT_2"/>
    <property type="match status" value="1"/>
</dbReference>
<evidence type="ECO:0000256" key="18">
    <source>
        <dbReference type="ARBA" id="ARBA00047493"/>
    </source>
</evidence>
<evidence type="ECO:0000256" key="16">
    <source>
        <dbReference type="ARBA" id="ARBA00030592"/>
    </source>
</evidence>
<dbReference type="InterPro" id="IPR013221">
    <property type="entry name" value="Mur_ligase_cen"/>
</dbReference>
<dbReference type="Pfam" id="PF02875">
    <property type="entry name" value="Mur_ligase_C"/>
    <property type="match status" value="1"/>
</dbReference>
<dbReference type="EMBL" id="CP136920">
    <property type="protein sequence ID" value="WOO42561.1"/>
    <property type="molecule type" value="Genomic_DNA"/>
</dbReference>
<gene>
    <name evidence="25" type="ORF">RZN69_05620</name>
</gene>
<dbReference type="InterPro" id="IPR036565">
    <property type="entry name" value="Mur-like_cat_sf"/>
</dbReference>
<dbReference type="RefSeq" id="WP_317835084.1">
    <property type="nucleotide sequence ID" value="NZ_CP136920.1"/>
</dbReference>
<feature type="domain" description="Mur ligase C-terminal" evidence="23">
    <location>
        <begin position="279"/>
        <end position="404"/>
    </location>
</feature>
<dbReference type="GO" id="GO:0005524">
    <property type="term" value="F:ATP binding"/>
    <property type="evidence" value="ECO:0007669"/>
    <property type="project" value="UniProtKB-KW"/>
</dbReference>
<evidence type="ECO:0000256" key="21">
    <source>
        <dbReference type="ARBA" id="ARBA00049161"/>
    </source>
</evidence>
<keyword evidence="14" id="KW-0289">Folate biosynthesis</keyword>
<evidence type="ECO:0000256" key="11">
    <source>
        <dbReference type="ARBA" id="ARBA00022741"/>
    </source>
</evidence>
<evidence type="ECO:0000256" key="14">
    <source>
        <dbReference type="ARBA" id="ARBA00022909"/>
    </source>
</evidence>
<proteinExistence type="inferred from homology"/>
<keyword evidence="26" id="KW-1185">Reference proteome</keyword>
<evidence type="ECO:0000256" key="4">
    <source>
        <dbReference type="ARBA" id="ARBA00005150"/>
    </source>
</evidence>
<dbReference type="FunFam" id="3.40.1190.10:FF:000011">
    <property type="entry name" value="Folylpolyglutamate synthase/dihydrofolate synthase"/>
    <property type="match status" value="1"/>
</dbReference>
<evidence type="ECO:0000256" key="20">
    <source>
        <dbReference type="ARBA" id="ARBA00049035"/>
    </source>
</evidence>
<evidence type="ECO:0000256" key="8">
    <source>
        <dbReference type="ARBA" id="ARBA00019357"/>
    </source>
</evidence>
<comment type="catalytic activity">
    <reaction evidence="20">
        <text>(6R)-5,10-methylenetetrahydrofolyl-(gamma-L-Glu)(n) + L-glutamate + ATP = (6R)-5,10-methylenetetrahydrofolyl-(gamma-L-Glu)(n+1) + ADP + phosphate + H(+)</text>
        <dbReference type="Rhea" id="RHEA:51912"/>
        <dbReference type="Rhea" id="RHEA-COMP:13257"/>
        <dbReference type="Rhea" id="RHEA-COMP:13258"/>
        <dbReference type="ChEBI" id="CHEBI:15378"/>
        <dbReference type="ChEBI" id="CHEBI:29985"/>
        <dbReference type="ChEBI" id="CHEBI:30616"/>
        <dbReference type="ChEBI" id="CHEBI:43474"/>
        <dbReference type="ChEBI" id="CHEBI:136572"/>
        <dbReference type="ChEBI" id="CHEBI:456216"/>
        <dbReference type="EC" id="6.3.2.17"/>
    </reaction>
</comment>
<feature type="domain" description="Mur ligase central" evidence="24">
    <location>
        <begin position="44"/>
        <end position="191"/>
    </location>
</feature>
<evidence type="ECO:0000256" key="6">
    <source>
        <dbReference type="ARBA" id="ARBA00013023"/>
    </source>
</evidence>
<dbReference type="PANTHER" id="PTHR11136:SF0">
    <property type="entry name" value="DIHYDROFOLATE SYNTHETASE-RELATED"/>
    <property type="match status" value="1"/>
</dbReference>
<evidence type="ECO:0000259" key="23">
    <source>
        <dbReference type="Pfam" id="PF02875"/>
    </source>
</evidence>
<dbReference type="GO" id="GO:0046872">
    <property type="term" value="F:metal ion binding"/>
    <property type="evidence" value="ECO:0007669"/>
    <property type="project" value="UniProtKB-KW"/>
</dbReference>
<name>A0AAQ3LBA0_9BACT</name>
<keyword evidence="9 22" id="KW-0436">Ligase</keyword>
<keyword evidence="13" id="KW-0460">Magnesium</keyword>
<evidence type="ECO:0000256" key="13">
    <source>
        <dbReference type="ARBA" id="ARBA00022842"/>
    </source>
</evidence>
<dbReference type="Pfam" id="PF08245">
    <property type="entry name" value="Mur_ligase_M"/>
    <property type="match status" value="1"/>
</dbReference>
<dbReference type="PIRSF" id="PIRSF001563">
    <property type="entry name" value="Folylpolyglu_synth"/>
    <property type="match status" value="1"/>
</dbReference>
<dbReference type="EC" id="6.3.2.12" evidence="6"/>
<evidence type="ECO:0000256" key="19">
    <source>
        <dbReference type="ARBA" id="ARBA00047808"/>
    </source>
</evidence>
<dbReference type="KEGG" id="puo:RZN69_05620"/>
<dbReference type="InterPro" id="IPR004101">
    <property type="entry name" value="Mur_ligase_C"/>
</dbReference>
<evidence type="ECO:0000256" key="17">
    <source>
        <dbReference type="ARBA" id="ARBA00032510"/>
    </source>
</evidence>
<dbReference type="GO" id="GO:0008841">
    <property type="term" value="F:dihydrofolate synthase activity"/>
    <property type="evidence" value="ECO:0007669"/>
    <property type="project" value="UniProtKB-EC"/>
</dbReference>
<protein>
    <recommendedName>
        <fullName evidence="8">Dihydrofolate synthase/folylpolyglutamate synthase</fullName>
        <ecNumber evidence="6">6.3.2.12</ecNumber>
        <ecNumber evidence="7">6.3.2.17</ecNumber>
    </recommendedName>
    <alternativeName>
        <fullName evidence="17">Folylpoly-gamma-glutamate synthetase-dihydrofolate synthetase</fullName>
    </alternativeName>
    <alternativeName>
        <fullName evidence="15">Folylpolyglutamate synthetase</fullName>
    </alternativeName>
    <alternativeName>
        <fullName evidence="16">Tetrahydrofolylpolyglutamate synthase</fullName>
    </alternativeName>
</protein>
<dbReference type="Gene3D" id="3.40.1190.10">
    <property type="entry name" value="Mur-like, catalytic domain"/>
    <property type="match status" value="1"/>
</dbReference>
<reference evidence="25 26" key="1">
    <citation type="submission" date="2023-10" db="EMBL/GenBank/DDBJ databases">
        <title>Rubellicoccus peritrichatus gen. nov., sp. nov., isolated from an algae of coral reef tank.</title>
        <authorList>
            <person name="Luo J."/>
        </authorList>
    </citation>
    <scope>NUCLEOTIDE SEQUENCE [LARGE SCALE GENOMIC DNA]</scope>
    <source>
        <strain evidence="25 26">CR14</strain>
    </source>
</reference>
<comment type="pathway">
    <text evidence="4">Cofactor biosynthesis; tetrahydrofolylpolyglutamate biosynthesis.</text>
</comment>
<evidence type="ECO:0000256" key="9">
    <source>
        <dbReference type="ARBA" id="ARBA00022598"/>
    </source>
</evidence>
<organism evidence="25 26">
    <name type="scientific">Rubellicoccus peritrichatus</name>
    <dbReference type="NCBI Taxonomy" id="3080537"/>
    <lineage>
        <taxon>Bacteria</taxon>
        <taxon>Pseudomonadati</taxon>
        <taxon>Verrucomicrobiota</taxon>
        <taxon>Opitutia</taxon>
        <taxon>Puniceicoccales</taxon>
        <taxon>Cerasicoccaceae</taxon>
        <taxon>Rubellicoccus</taxon>
    </lineage>
</organism>
<comment type="pathway">
    <text evidence="3">Cofactor biosynthesis; tetrahydrofolate biosynthesis; 7,8-dihydrofolate from 2-amino-4-hydroxy-6-hydroxymethyl-7,8-dihydropteridine diphosphate and 4-aminobenzoate: step 2/2.</text>
</comment>
<dbReference type="NCBIfam" id="TIGR01499">
    <property type="entry name" value="folC"/>
    <property type="match status" value="1"/>
</dbReference>
<dbReference type="AlphaFoldDB" id="A0AAQ3LBA0"/>
<evidence type="ECO:0000256" key="5">
    <source>
        <dbReference type="ARBA" id="ARBA00008276"/>
    </source>
</evidence>
<evidence type="ECO:0000313" key="26">
    <source>
        <dbReference type="Proteomes" id="UP001304300"/>
    </source>
</evidence>
<evidence type="ECO:0000259" key="24">
    <source>
        <dbReference type="Pfam" id="PF08245"/>
    </source>
</evidence>
<evidence type="ECO:0000313" key="25">
    <source>
        <dbReference type="EMBL" id="WOO42561.1"/>
    </source>
</evidence>
<comment type="cofactor">
    <cofactor evidence="1">
        <name>Mg(2+)</name>
        <dbReference type="ChEBI" id="CHEBI:18420"/>
    </cofactor>
</comment>
<evidence type="ECO:0000256" key="22">
    <source>
        <dbReference type="PIRNR" id="PIRNR001563"/>
    </source>
</evidence>
<evidence type="ECO:0000256" key="1">
    <source>
        <dbReference type="ARBA" id="ARBA00001946"/>
    </source>
</evidence>
<evidence type="ECO:0000256" key="3">
    <source>
        <dbReference type="ARBA" id="ARBA00004799"/>
    </source>
</evidence>
<dbReference type="GO" id="GO:0004326">
    <property type="term" value="F:tetrahydrofolylpolyglutamate synthase activity"/>
    <property type="evidence" value="ECO:0007669"/>
    <property type="project" value="UniProtKB-EC"/>
</dbReference>
<evidence type="ECO:0000256" key="15">
    <source>
        <dbReference type="ARBA" id="ARBA00030048"/>
    </source>
</evidence>
<comment type="function">
    <text evidence="2">Functions in two distinct reactions of the de novo folate biosynthetic pathway. Catalyzes the addition of a glutamate residue to dihydropteroate (7,8-dihydropteroate or H2Pte) to form dihydrofolate (7,8-dihydrofolate monoglutamate or H2Pte-Glu). Also catalyzes successive additions of L-glutamate to tetrahydrofolate or 10-formyltetrahydrofolate or 5,10-methylenetetrahydrofolate, leading to folylpolyglutamate derivatives.</text>
</comment>
<evidence type="ECO:0000256" key="12">
    <source>
        <dbReference type="ARBA" id="ARBA00022840"/>
    </source>
</evidence>
<keyword evidence="10" id="KW-0479">Metal-binding</keyword>
<comment type="catalytic activity">
    <reaction evidence="18">
        <text>(6S)-5,6,7,8-tetrahydrofolyl-(gamma-L-Glu)(n) + L-glutamate + ATP = (6S)-5,6,7,8-tetrahydrofolyl-(gamma-L-Glu)(n+1) + ADP + phosphate + H(+)</text>
        <dbReference type="Rhea" id="RHEA:10580"/>
        <dbReference type="Rhea" id="RHEA-COMP:14738"/>
        <dbReference type="Rhea" id="RHEA-COMP:14740"/>
        <dbReference type="ChEBI" id="CHEBI:15378"/>
        <dbReference type="ChEBI" id="CHEBI:29985"/>
        <dbReference type="ChEBI" id="CHEBI:30616"/>
        <dbReference type="ChEBI" id="CHEBI:43474"/>
        <dbReference type="ChEBI" id="CHEBI:141005"/>
        <dbReference type="ChEBI" id="CHEBI:456216"/>
        <dbReference type="EC" id="6.3.2.17"/>
    </reaction>
</comment>
<dbReference type="PANTHER" id="PTHR11136">
    <property type="entry name" value="FOLYLPOLYGLUTAMATE SYNTHASE-RELATED"/>
    <property type="match status" value="1"/>
</dbReference>
<sequence>MTYAKTQKYLYGLKNQGSKYGIDRIRTFTDALGHPERGYPVIHVAGTNGKGSVCAMLEAIYRESGRKTGLFSSPHLVYLGERIQVDRQALPPEAITEYVKRLQPVAEKLGQEDPDEHPSFFEFMTAIAFLHFLDSQVDLAIIETGLGGRLDSTNVVEPEISIITSISLDHQQQLGDTIEAIAMEKAGIIKPGKPVITGWLPEAAERVIHAVAEERGCVVHAVKETFGDDLSKYPQPSLEGEFQRINAATAMLAVKVLQERFPVTQSAIASALVKVEWAGRWQKIYLDRGRLLILDATHNEEGARMLEGNLKRLVQETGKKPVVVTGTLGQSRAEAMMPVICEHASEIILLVPNQPRACTIEELRAAIPEGFKKPVLIGDIDELFPAPGVCSEGEEDDVIVVTGSIYLIGEICERLFTNTMSGEGMLQDLI</sequence>
<evidence type="ECO:0000256" key="7">
    <source>
        <dbReference type="ARBA" id="ARBA00013025"/>
    </source>
</evidence>
<evidence type="ECO:0000256" key="2">
    <source>
        <dbReference type="ARBA" id="ARBA00002714"/>
    </source>
</evidence>
<evidence type="ECO:0000256" key="10">
    <source>
        <dbReference type="ARBA" id="ARBA00022723"/>
    </source>
</evidence>
<dbReference type="GO" id="GO:0005737">
    <property type="term" value="C:cytoplasm"/>
    <property type="evidence" value="ECO:0007669"/>
    <property type="project" value="TreeGrafter"/>
</dbReference>
<dbReference type="InterPro" id="IPR036615">
    <property type="entry name" value="Mur_ligase_C_dom_sf"/>
</dbReference>
<dbReference type="Gene3D" id="3.90.190.20">
    <property type="entry name" value="Mur ligase, C-terminal domain"/>
    <property type="match status" value="1"/>
</dbReference>
<keyword evidence="12 22" id="KW-0067">ATP-binding</keyword>
<comment type="similarity">
    <text evidence="5 22">Belongs to the folylpolyglutamate synthase family.</text>
</comment>
<dbReference type="SUPFAM" id="SSF53244">
    <property type="entry name" value="MurD-like peptide ligases, peptide-binding domain"/>
    <property type="match status" value="1"/>
</dbReference>
<comment type="catalytic activity">
    <reaction evidence="21">
        <text>7,8-dihydropteroate + L-glutamate + ATP = 7,8-dihydrofolate + ADP + phosphate + H(+)</text>
        <dbReference type="Rhea" id="RHEA:23584"/>
        <dbReference type="ChEBI" id="CHEBI:15378"/>
        <dbReference type="ChEBI" id="CHEBI:17839"/>
        <dbReference type="ChEBI" id="CHEBI:29985"/>
        <dbReference type="ChEBI" id="CHEBI:30616"/>
        <dbReference type="ChEBI" id="CHEBI:43474"/>
        <dbReference type="ChEBI" id="CHEBI:57451"/>
        <dbReference type="ChEBI" id="CHEBI:456216"/>
        <dbReference type="EC" id="6.3.2.12"/>
    </reaction>
</comment>
<dbReference type="SUPFAM" id="SSF53623">
    <property type="entry name" value="MurD-like peptide ligases, catalytic domain"/>
    <property type="match status" value="1"/>
</dbReference>
<dbReference type="EC" id="6.3.2.17" evidence="7"/>
<keyword evidence="11 22" id="KW-0547">Nucleotide-binding</keyword>
<dbReference type="GO" id="GO:0046656">
    <property type="term" value="P:folic acid biosynthetic process"/>
    <property type="evidence" value="ECO:0007669"/>
    <property type="project" value="UniProtKB-KW"/>
</dbReference>
<accession>A0AAQ3LBA0</accession>
<dbReference type="InterPro" id="IPR001645">
    <property type="entry name" value="Folylpolyglutamate_synth"/>
</dbReference>
<dbReference type="Proteomes" id="UP001304300">
    <property type="component" value="Chromosome"/>
</dbReference>
<dbReference type="InterPro" id="IPR018109">
    <property type="entry name" value="Folylpolyglutamate_synth_CS"/>
</dbReference>